<name>A0A3G3IF15_9ARCH</name>
<accession>A0A3G3IF15</accession>
<sequence length="217" mass="24246">MVLDKHRKEADFTLAPVAKRLINVNPNTISWLGLIVAAISGIVLYLSWDTHWMLILAAALVLLSGYFDALDGKIAKLAGKCSVKGDYLDHVFDRYADMFMIAAIAVSGWCNTYIGLFAVMGVLLTSYMGTQAQAIGAKRLYDGLLGRADRVVLCFLFPILQFVMCMLYGDTFEIFGYDISLIEIMMIYFAVVGNLTAIQRVFITWHNLGEMESEKKE</sequence>
<dbReference type="GO" id="GO:0008654">
    <property type="term" value="P:phospholipid biosynthetic process"/>
    <property type="evidence" value="ECO:0007669"/>
    <property type="project" value="InterPro"/>
</dbReference>
<dbReference type="GeneID" id="41320859"/>
<gene>
    <name evidence="2" type="ORF">BKD89_00280</name>
</gene>
<dbReference type="Pfam" id="PF01066">
    <property type="entry name" value="CDP-OH_P_transf"/>
    <property type="match status" value="1"/>
</dbReference>
<dbReference type="EMBL" id="CP017686">
    <property type="protein sequence ID" value="AYQ54258.1"/>
    <property type="molecule type" value="Genomic_DNA"/>
</dbReference>
<organism evidence="2 3">
    <name type="scientific">Methanomethylophilus alvi</name>
    <dbReference type="NCBI Taxonomy" id="1291540"/>
    <lineage>
        <taxon>Archaea</taxon>
        <taxon>Methanobacteriati</taxon>
        <taxon>Thermoplasmatota</taxon>
        <taxon>Thermoplasmata</taxon>
        <taxon>Methanomassiliicoccales</taxon>
        <taxon>Methanomethylophilaceae</taxon>
        <taxon>Methanomethylophilus</taxon>
    </lineage>
</organism>
<keyword evidence="1" id="KW-1133">Transmembrane helix</keyword>
<keyword evidence="1" id="KW-0812">Transmembrane</keyword>
<dbReference type="Proteomes" id="UP000273278">
    <property type="component" value="Chromosome"/>
</dbReference>
<keyword evidence="1" id="KW-0472">Membrane</keyword>
<evidence type="ECO:0000313" key="3">
    <source>
        <dbReference type="Proteomes" id="UP000273278"/>
    </source>
</evidence>
<reference evidence="2 3" key="1">
    <citation type="submission" date="2016-10" db="EMBL/GenBank/DDBJ databases">
        <title>Complete genome of the TMA-utilizing, human hosted archaeon Methanomethylophilus alvus Gen. nov, sp. nov., strain Mx-05, derived from a pure culture.</title>
        <authorList>
            <person name="Brugere J.-F."/>
            <person name="Ben Hania W."/>
            <person name="Chaudhary P.P."/>
            <person name="Gaci N."/>
            <person name="Borrel G."/>
            <person name="Cao Van Tuat L."/>
            <person name="Fardeau M.-L."/>
            <person name="Harris H.M.B."/>
            <person name="O'Toole P.W."/>
            <person name="Ollivier B."/>
        </authorList>
    </citation>
    <scope>NUCLEOTIDE SEQUENCE [LARGE SCALE GENOMIC DNA]</scope>
    <source>
        <strain evidence="2 3">Mx-05</strain>
    </source>
</reference>
<dbReference type="RefSeq" id="WP_015503968.1">
    <property type="nucleotide sequence ID" value="NZ_CAYARL010000009.1"/>
</dbReference>
<dbReference type="OMA" id="REFGQQS"/>
<dbReference type="Gene3D" id="1.20.120.1760">
    <property type="match status" value="1"/>
</dbReference>
<evidence type="ECO:0000313" key="2">
    <source>
        <dbReference type="EMBL" id="AYQ54258.1"/>
    </source>
</evidence>
<feature type="transmembrane region" description="Helical" evidence="1">
    <location>
        <begin position="175"/>
        <end position="198"/>
    </location>
</feature>
<dbReference type="GO" id="GO:0016020">
    <property type="term" value="C:membrane"/>
    <property type="evidence" value="ECO:0007669"/>
    <property type="project" value="InterPro"/>
</dbReference>
<dbReference type="InterPro" id="IPR000462">
    <property type="entry name" value="CDP-OH_P_trans"/>
</dbReference>
<proteinExistence type="predicted"/>
<feature type="transmembrane region" description="Helical" evidence="1">
    <location>
        <begin position="29"/>
        <end position="46"/>
    </location>
</feature>
<dbReference type="GO" id="GO:0016780">
    <property type="term" value="F:phosphotransferase activity, for other substituted phosphate groups"/>
    <property type="evidence" value="ECO:0007669"/>
    <property type="project" value="InterPro"/>
</dbReference>
<feature type="transmembrane region" description="Helical" evidence="1">
    <location>
        <begin position="151"/>
        <end position="169"/>
    </location>
</feature>
<evidence type="ECO:0000256" key="1">
    <source>
        <dbReference type="SAM" id="Phobius"/>
    </source>
</evidence>
<dbReference type="InterPro" id="IPR043130">
    <property type="entry name" value="CDP-OH_PTrfase_TM_dom"/>
</dbReference>
<dbReference type="AlphaFoldDB" id="A0A3G3IF15"/>
<protein>
    <submittedName>
        <fullName evidence="2">Phosphatidylglycerophosphate synthase</fullName>
    </submittedName>
</protein>